<dbReference type="Proteomes" id="UP000010729">
    <property type="component" value="Unassembled WGS sequence"/>
</dbReference>
<reference evidence="1 2" key="1">
    <citation type="journal article" date="2013" name="Genome Announc.">
        <title>Draft Genome Sequence of Arthrobacter crystallopoietes Strain BAB-32, Revealing Genes for Bioremediation.</title>
        <authorList>
            <person name="Joshi M.N."/>
            <person name="Pandit A.S."/>
            <person name="Sharma A."/>
            <person name="Pandya R.V."/>
            <person name="Desai S.M."/>
            <person name="Saxena A.K."/>
            <person name="Bagatharia S.B."/>
        </authorList>
    </citation>
    <scope>NUCLEOTIDE SEQUENCE [LARGE SCALE GENOMIC DNA]</scope>
    <source>
        <strain evidence="1 2">BAB-32</strain>
    </source>
</reference>
<dbReference type="AlphaFoldDB" id="N1VBI2"/>
<gene>
    <name evidence="1" type="ORF">D477_003148</name>
</gene>
<evidence type="ECO:0000313" key="1">
    <source>
        <dbReference type="EMBL" id="EMY35658.1"/>
    </source>
</evidence>
<dbReference type="EMBL" id="ANPE02000067">
    <property type="protein sequence ID" value="EMY35658.1"/>
    <property type="molecule type" value="Genomic_DNA"/>
</dbReference>
<name>N1VBI2_9MICC</name>
<sequence>MSNPTIRLADGWRIRTHLGLDVTGYWWQWGYIPVILGGYEKSAQGYYGYQRVDMSQWIDRISKGSAIHVAPELMVKSAQDEVGQAFLYCEYRDGMSRYKSELRHYLLQGAAELINGHQTG</sequence>
<evidence type="ECO:0000313" key="2">
    <source>
        <dbReference type="Proteomes" id="UP000010729"/>
    </source>
</evidence>
<keyword evidence="2" id="KW-1185">Reference proteome</keyword>
<accession>N1VBI2</accession>
<protein>
    <submittedName>
        <fullName evidence="1">Uncharacterized protein</fullName>
    </submittedName>
</protein>
<organism evidence="1 2">
    <name type="scientific">Arthrobacter crystallopoietes BAB-32</name>
    <dbReference type="NCBI Taxonomy" id="1246476"/>
    <lineage>
        <taxon>Bacteria</taxon>
        <taxon>Bacillati</taxon>
        <taxon>Actinomycetota</taxon>
        <taxon>Actinomycetes</taxon>
        <taxon>Micrococcales</taxon>
        <taxon>Micrococcaceae</taxon>
        <taxon>Crystallibacter</taxon>
    </lineage>
</organism>
<comment type="caution">
    <text evidence="1">The sequence shown here is derived from an EMBL/GenBank/DDBJ whole genome shotgun (WGS) entry which is preliminary data.</text>
</comment>
<proteinExistence type="predicted"/>